<sequence>MTFPNIMEDFLRDPTPEHRDRLRAAIMDAPRYDPLVSIAGLLADGSGTDTSTDEATAARAVIDTIWEHMPALFLSPQAHLHLARAYSTVGAHKDSERERKLAALSLDSIRGDGTGGEDSPYQVLRVEDEYDLLASSRLRSVGQTLRESDESAFDIHTLEDGASLWFELLWRRRS</sequence>
<dbReference type="EMBL" id="JADEYR010000002">
    <property type="protein sequence ID" value="MBE9403294.1"/>
    <property type="molecule type" value="Genomic_DNA"/>
</dbReference>
<accession>A0ABR9VYN3</accession>
<evidence type="ECO:0000313" key="2">
    <source>
        <dbReference type="Proteomes" id="UP000644727"/>
    </source>
</evidence>
<protein>
    <recommendedName>
        <fullName evidence="3">DUF4919 domain-containing protein</fullName>
    </recommendedName>
</protein>
<dbReference type="RefSeq" id="WP_193865040.1">
    <property type="nucleotide sequence ID" value="NZ_JADEYR010000002.1"/>
</dbReference>
<dbReference type="Proteomes" id="UP000644727">
    <property type="component" value="Unassembled WGS sequence"/>
</dbReference>
<gene>
    <name evidence="1" type="ORF">IOE58_03505</name>
</gene>
<comment type="caution">
    <text evidence="1">The sequence shown here is derived from an EMBL/GenBank/DDBJ whole genome shotgun (WGS) entry which is preliminary data.</text>
</comment>
<evidence type="ECO:0000313" key="1">
    <source>
        <dbReference type="EMBL" id="MBE9403294.1"/>
    </source>
</evidence>
<name>A0ABR9VYN3_9MICO</name>
<organism evidence="1 2">
    <name type="scientific">Brachybacterium epidermidis</name>
    <dbReference type="NCBI Taxonomy" id="2781983"/>
    <lineage>
        <taxon>Bacteria</taxon>
        <taxon>Bacillati</taxon>
        <taxon>Actinomycetota</taxon>
        <taxon>Actinomycetes</taxon>
        <taxon>Micrococcales</taxon>
        <taxon>Dermabacteraceae</taxon>
        <taxon>Brachybacterium</taxon>
    </lineage>
</organism>
<reference evidence="1 2" key="1">
    <citation type="submission" date="2020-10" db="EMBL/GenBank/DDBJ databases">
        <title>Draft genome and description of Brachybacterium epidermidis sp nov.</title>
        <authorList>
            <person name="Boxberger M."/>
            <person name="La Scola B."/>
        </authorList>
    </citation>
    <scope>NUCLEOTIDE SEQUENCE [LARGE SCALE GENOMIC DNA]</scope>
    <source>
        <strain evidence="1 2">Marseille-Q2903</strain>
    </source>
</reference>
<evidence type="ECO:0008006" key="3">
    <source>
        <dbReference type="Google" id="ProtNLM"/>
    </source>
</evidence>
<proteinExistence type="predicted"/>
<keyword evidence="2" id="KW-1185">Reference proteome</keyword>